<dbReference type="EMBL" id="AJMT01000119">
    <property type="protein sequence ID" value="EIG28125.1"/>
    <property type="molecule type" value="Genomic_DNA"/>
</dbReference>
<evidence type="ECO:0000313" key="2">
    <source>
        <dbReference type="Proteomes" id="UP000004473"/>
    </source>
</evidence>
<protein>
    <submittedName>
        <fullName evidence="1">Uncharacterized protein</fullName>
    </submittedName>
</protein>
<dbReference type="AlphaFoldDB" id="I2NQL4"/>
<organism evidence="1 2">
    <name type="scientific">Neisseria sicca VK64</name>
    <dbReference type="NCBI Taxonomy" id="1095748"/>
    <lineage>
        <taxon>Bacteria</taxon>
        <taxon>Pseudomonadati</taxon>
        <taxon>Pseudomonadota</taxon>
        <taxon>Betaproteobacteria</taxon>
        <taxon>Neisseriales</taxon>
        <taxon>Neisseriaceae</taxon>
        <taxon>Neisseria</taxon>
    </lineage>
</organism>
<dbReference type="Proteomes" id="UP000004473">
    <property type="component" value="Unassembled WGS sequence"/>
</dbReference>
<proteinExistence type="predicted"/>
<accession>I2NQL4</accession>
<gene>
    <name evidence="1" type="ORF">HMPREF1051_0741</name>
</gene>
<sequence length="40" mass="4608">MIKNQCKKGRLKTKVAGFKPCYACFQTTFLENRLRSAVNL</sequence>
<evidence type="ECO:0000313" key="1">
    <source>
        <dbReference type="EMBL" id="EIG28125.1"/>
    </source>
</evidence>
<name>I2NQL4_NEISI</name>
<dbReference type="PATRIC" id="fig|1095748.3.peg.1577"/>
<reference evidence="1 2" key="1">
    <citation type="submission" date="2012-04" db="EMBL/GenBank/DDBJ databases">
        <authorList>
            <person name="Harkins D.M."/>
            <person name="Madupu R."/>
            <person name="Durkin A.S."/>
            <person name="Torralba M."/>
            <person name="Methe B."/>
            <person name="Sutton G.G."/>
            <person name="Nelson K.E."/>
        </authorList>
    </citation>
    <scope>NUCLEOTIDE SEQUENCE [LARGE SCALE GENOMIC DNA]</scope>
    <source>
        <strain evidence="1 2">VK64</strain>
    </source>
</reference>
<comment type="caution">
    <text evidence="1">The sequence shown here is derived from an EMBL/GenBank/DDBJ whole genome shotgun (WGS) entry which is preliminary data.</text>
</comment>